<evidence type="ECO:0000313" key="2">
    <source>
        <dbReference type="EMBL" id="NMY07890.1"/>
    </source>
</evidence>
<dbReference type="Proteomes" id="UP000537729">
    <property type="component" value="Unassembled WGS sequence"/>
</dbReference>
<dbReference type="Pfam" id="PF17885">
    <property type="entry name" value="Smoa_sbd"/>
    <property type="match status" value="1"/>
</dbReference>
<gene>
    <name evidence="2" type="ORF">HBO38_05360</name>
</gene>
<dbReference type="Gene3D" id="3.50.50.60">
    <property type="entry name" value="FAD/NAD(P)-binding domain"/>
    <property type="match status" value="2"/>
</dbReference>
<organism evidence="2 3">
    <name type="scientific">Pseudomonas veronii</name>
    <dbReference type="NCBI Taxonomy" id="76761"/>
    <lineage>
        <taxon>Bacteria</taxon>
        <taxon>Pseudomonadati</taxon>
        <taxon>Pseudomonadota</taxon>
        <taxon>Gammaproteobacteria</taxon>
        <taxon>Pseudomonadales</taxon>
        <taxon>Pseudomonadaceae</taxon>
        <taxon>Pseudomonas</taxon>
    </lineage>
</organism>
<dbReference type="AlphaFoldDB" id="A0A7Y1A275"/>
<feature type="domain" description="Styrene monooxygenase StyA putative substrate binding" evidence="1">
    <location>
        <begin position="145"/>
        <end position="252"/>
    </location>
</feature>
<dbReference type="RefSeq" id="WP_102616949.1">
    <property type="nucleotide sequence ID" value="NZ_JAAQWG010000005.1"/>
</dbReference>
<reference evidence="2 3" key="1">
    <citation type="journal article" date="2020" name="Front. Microbiol.">
        <title>Genetic Organization of the aprX-lipA2 Operon Affects the Proteolytic Potential of Pseudomonas Species in Milk.</title>
        <authorList>
            <person name="Maier C."/>
            <person name="Huptas C."/>
            <person name="von Neubeck M."/>
            <person name="Scherer S."/>
            <person name="Wenning M."/>
            <person name="Lucking G."/>
        </authorList>
    </citation>
    <scope>NUCLEOTIDE SEQUENCE [LARGE SCALE GENOMIC DNA]</scope>
    <source>
        <strain evidence="2 3">DSM 16272</strain>
    </source>
</reference>
<dbReference type="InterPro" id="IPR036188">
    <property type="entry name" value="FAD/NAD-bd_sf"/>
</dbReference>
<dbReference type="Gene3D" id="3.30.9.40">
    <property type="match status" value="1"/>
</dbReference>
<dbReference type="SUPFAM" id="SSF51905">
    <property type="entry name" value="FAD/NAD(P)-binding domain"/>
    <property type="match status" value="1"/>
</dbReference>
<evidence type="ECO:0000259" key="1">
    <source>
        <dbReference type="Pfam" id="PF17885"/>
    </source>
</evidence>
<evidence type="ECO:0000313" key="3">
    <source>
        <dbReference type="Proteomes" id="UP000537729"/>
    </source>
</evidence>
<name>A0A7Y1A275_PSEVE</name>
<protein>
    <submittedName>
        <fullName evidence="2">FAD-binding oxidoreductase</fullName>
    </submittedName>
</protein>
<proteinExistence type="predicted"/>
<dbReference type="InterPro" id="IPR041654">
    <property type="entry name" value="StyA_sbd"/>
</dbReference>
<accession>A0A7Y1A275</accession>
<sequence>MRTITIVGAGQAGLQLGIGLLQQGYTVNLVSNRTGEQIAAGRVLSSQSMYDMALGFERELGLALWDDICPPTMGVHMRAGNGEGLGVDWRARMQAPGQSVDQRIKMPRWMTEFQRHGGNLIIEEAGLAELERYAESSDLVIVASGKGEIGALFERDAERSVFDRPQRTISLTYVHGMLPRSDYSALNININPGVGEYVNFPCITHTGPGDIINLECIEGGPMDRWGEVSTPAEHLELAVELIREFFPWEAPRCENLRLTDELGTLVGRLTPTVRKPIGVLPSGRTVLGMADVLVLNDPITGQGSNNASKCANVYMQAILERGELNFDDSWKQATFERYWDYAQWVARFTNTHLLPPSESILRVFAACAQNPQIASTVANAFDDPKSLRPWYYDLQEAERFIDSFAVAEGV</sequence>
<comment type="caution">
    <text evidence="2">The sequence shown here is derived from an EMBL/GenBank/DDBJ whole genome shotgun (WGS) entry which is preliminary data.</text>
</comment>
<dbReference type="EMBL" id="JAAQWG010000005">
    <property type="protein sequence ID" value="NMY07890.1"/>
    <property type="molecule type" value="Genomic_DNA"/>
</dbReference>